<feature type="chain" id="PRO_5022067241" description="DUF3035 domain-containing protein" evidence="1">
    <location>
        <begin position="22"/>
        <end position="118"/>
    </location>
</feature>
<accession>A0A520N6P4</accession>
<dbReference type="Proteomes" id="UP000315283">
    <property type="component" value="Unassembled WGS sequence"/>
</dbReference>
<dbReference type="PROSITE" id="PS51257">
    <property type="entry name" value="PROKAR_LIPOPROTEIN"/>
    <property type="match status" value="1"/>
</dbReference>
<name>A0A520N6P4_9GAMM</name>
<comment type="caution">
    <text evidence="2">The sequence shown here is derived from an EMBL/GenBank/DDBJ whole genome shotgun (WGS) entry which is preliminary data.</text>
</comment>
<organism evidence="2 3">
    <name type="scientific">SAR86 cluster bacterium</name>
    <dbReference type="NCBI Taxonomy" id="2030880"/>
    <lineage>
        <taxon>Bacteria</taxon>
        <taxon>Pseudomonadati</taxon>
        <taxon>Pseudomonadota</taxon>
        <taxon>Gammaproteobacteria</taxon>
        <taxon>SAR86 cluster</taxon>
    </lineage>
</organism>
<gene>
    <name evidence="2" type="ORF">EVA97_01100</name>
</gene>
<feature type="signal peptide" evidence="1">
    <location>
        <begin position="1"/>
        <end position="21"/>
    </location>
</feature>
<sequence length="118" mass="13447">MKKLIALLLLFGIVSCNTNQNYDRSMLPDAKPQVLNKVNPRDLITCMQLPVPRPPVPINPSHKVGTEEVYDQNDCIESKMASKGGQDLKNAMDEENKFNLEIDLDKDEDIYLEDQKEE</sequence>
<evidence type="ECO:0000256" key="1">
    <source>
        <dbReference type="SAM" id="SignalP"/>
    </source>
</evidence>
<evidence type="ECO:0008006" key="4">
    <source>
        <dbReference type="Google" id="ProtNLM"/>
    </source>
</evidence>
<evidence type="ECO:0000313" key="3">
    <source>
        <dbReference type="Proteomes" id="UP000315283"/>
    </source>
</evidence>
<reference evidence="2 3" key="1">
    <citation type="submission" date="2019-02" db="EMBL/GenBank/DDBJ databases">
        <title>Prokaryotic population dynamics and viral predation in marine succession experiment using metagenomics: the confinement effect.</title>
        <authorList>
            <person name="Haro-Moreno J.M."/>
            <person name="Rodriguez-Valera F."/>
            <person name="Lopez-Perez M."/>
        </authorList>
    </citation>
    <scope>NUCLEOTIDE SEQUENCE [LARGE SCALE GENOMIC DNA]</scope>
    <source>
        <strain evidence="2">MED-G164</strain>
    </source>
</reference>
<dbReference type="AlphaFoldDB" id="A0A520N6P4"/>
<protein>
    <recommendedName>
        <fullName evidence="4">DUF3035 domain-containing protein</fullName>
    </recommendedName>
</protein>
<evidence type="ECO:0000313" key="2">
    <source>
        <dbReference type="EMBL" id="RZO29059.1"/>
    </source>
</evidence>
<keyword evidence="1" id="KW-0732">Signal</keyword>
<proteinExistence type="predicted"/>
<dbReference type="EMBL" id="SHBJ01000004">
    <property type="protein sequence ID" value="RZO29059.1"/>
    <property type="molecule type" value="Genomic_DNA"/>
</dbReference>